<evidence type="ECO:0000256" key="1">
    <source>
        <dbReference type="SAM" id="MobiDB-lite"/>
    </source>
</evidence>
<dbReference type="RefSeq" id="XP_014174638.1">
    <property type="nucleotide sequence ID" value="XM_014319163.1"/>
</dbReference>
<sequence length="355" mass="38502">MEIDHPTVPPFDISLKLPLEESFSSLSPDSLYSYSLEEYTNFANNSYNTDFSADSPLSLGSPVSPTTSCINPNTTVLGFDNTWAALEQPDIDDLAFIKPEPADSPLTFAAFPSAIDPIQLSGSPDEDLFAIAAAPRSSSSSHTHAHSRSLTNTRSNHAAMPSPRERRSYSVRKSSSAGAQRKGSSGSSSSSASLKRKSISGPAAPLSPSSASSMQQQQQQQQSSVSTYEPPKKTAHNLIEKRYRTNLNDKILALRDAVPALRVVARQADAGSEDDDEEQQHQQQLARYSGISGAVIGEDLGGLAPAHKLNKATILGKATEYIAHLERRNEMLARENESLRGKVGDYEMFVMSRRM</sequence>
<dbReference type="OrthoDB" id="2133190at2759"/>
<evidence type="ECO:0000313" key="3">
    <source>
        <dbReference type="EMBL" id="EFX05156.1"/>
    </source>
</evidence>
<evidence type="ECO:0000259" key="2">
    <source>
        <dbReference type="PROSITE" id="PS50888"/>
    </source>
</evidence>
<reference evidence="3 4" key="1">
    <citation type="journal article" date="2011" name="Proc. Natl. Acad. Sci. U.S.A.">
        <title>Genome and transcriptome analyses of the mountain pine beetle-fungal symbiont Grosmannia clavigera, a lodgepole pine pathogen.</title>
        <authorList>
            <person name="DiGuistini S."/>
            <person name="Wang Y."/>
            <person name="Liao N.Y."/>
            <person name="Taylor G."/>
            <person name="Tanguay P."/>
            <person name="Feau N."/>
            <person name="Henrissat B."/>
            <person name="Chan S.K."/>
            <person name="Hesse-Orce U."/>
            <person name="Alamouti S.M."/>
            <person name="Tsui C.K.M."/>
            <person name="Docking R.T."/>
            <person name="Levasseur A."/>
            <person name="Haridas S."/>
            <person name="Robertson G."/>
            <person name="Birol I."/>
            <person name="Holt R.A."/>
            <person name="Marra M.A."/>
            <person name="Hamelin R.C."/>
            <person name="Hirst M."/>
            <person name="Jones S.J.M."/>
            <person name="Bohlmann J."/>
            <person name="Breuil C."/>
        </authorList>
    </citation>
    <scope>NUCLEOTIDE SEQUENCE [LARGE SCALE GENOMIC DNA]</scope>
    <source>
        <strain evidence="4">kw1407 / UAMH 11150</strain>
    </source>
</reference>
<dbReference type="eggNOG" id="KOG2588">
    <property type="taxonomic scope" value="Eukaryota"/>
</dbReference>
<organism evidence="4">
    <name type="scientific">Grosmannia clavigera (strain kw1407 / UAMH 11150)</name>
    <name type="common">Blue stain fungus</name>
    <name type="synonym">Graphiocladiella clavigera</name>
    <dbReference type="NCBI Taxonomy" id="655863"/>
    <lineage>
        <taxon>Eukaryota</taxon>
        <taxon>Fungi</taxon>
        <taxon>Dikarya</taxon>
        <taxon>Ascomycota</taxon>
        <taxon>Pezizomycotina</taxon>
        <taxon>Sordariomycetes</taxon>
        <taxon>Sordariomycetidae</taxon>
        <taxon>Ophiostomatales</taxon>
        <taxon>Ophiostomataceae</taxon>
        <taxon>Leptographium</taxon>
    </lineage>
</organism>
<keyword evidence="4" id="KW-1185">Reference proteome</keyword>
<dbReference type="EMBL" id="GL629747">
    <property type="protein sequence ID" value="EFX05156.1"/>
    <property type="molecule type" value="Genomic_DNA"/>
</dbReference>
<dbReference type="Proteomes" id="UP000007796">
    <property type="component" value="Unassembled WGS sequence"/>
</dbReference>
<dbReference type="STRING" id="655863.F0XAZ5"/>
<feature type="region of interest" description="Disordered" evidence="1">
    <location>
        <begin position="134"/>
        <end position="232"/>
    </location>
</feature>
<dbReference type="Pfam" id="PF00010">
    <property type="entry name" value="HLH"/>
    <property type="match status" value="1"/>
</dbReference>
<dbReference type="InterPro" id="IPR052099">
    <property type="entry name" value="Regulatory_TF_Diverse"/>
</dbReference>
<dbReference type="PANTHER" id="PTHR47336:SF2">
    <property type="entry name" value="TRANSCRIPTION FACTOR HMS1-RELATED"/>
    <property type="match status" value="1"/>
</dbReference>
<proteinExistence type="predicted"/>
<dbReference type="PROSITE" id="PS50888">
    <property type="entry name" value="BHLH"/>
    <property type="match status" value="1"/>
</dbReference>
<feature type="domain" description="BHLH" evidence="2">
    <location>
        <begin position="231"/>
        <end position="325"/>
    </location>
</feature>
<dbReference type="GeneID" id="25974709"/>
<dbReference type="CDD" id="cd11399">
    <property type="entry name" value="bHLHzip_scHMS1_like"/>
    <property type="match status" value="1"/>
</dbReference>
<evidence type="ECO:0000313" key="4">
    <source>
        <dbReference type="Proteomes" id="UP000007796"/>
    </source>
</evidence>
<dbReference type="InterPro" id="IPR011598">
    <property type="entry name" value="bHLH_dom"/>
</dbReference>
<accession>F0XAZ5</accession>
<dbReference type="AlphaFoldDB" id="F0XAZ5"/>
<feature type="compositionally biased region" description="Low complexity" evidence="1">
    <location>
        <begin position="173"/>
        <end position="226"/>
    </location>
</feature>
<dbReference type="GO" id="GO:0046983">
    <property type="term" value="F:protein dimerization activity"/>
    <property type="evidence" value="ECO:0007669"/>
    <property type="project" value="InterPro"/>
</dbReference>
<dbReference type="SUPFAM" id="SSF47459">
    <property type="entry name" value="HLH, helix-loop-helix DNA-binding domain"/>
    <property type="match status" value="1"/>
</dbReference>
<protein>
    <submittedName>
        <fullName evidence="3">Sterol regulatory element-binding protein sre1</fullName>
    </submittedName>
</protein>
<dbReference type="Gene3D" id="4.10.280.10">
    <property type="entry name" value="Helix-loop-helix DNA-binding domain"/>
    <property type="match status" value="1"/>
</dbReference>
<dbReference type="HOGENOM" id="CLU_053009_0_0_1"/>
<gene>
    <name evidence="3" type="ORF">CMQ_1792</name>
</gene>
<dbReference type="PANTHER" id="PTHR47336">
    <property type="entry name" value="TRANSCRIPTION FACTOR HMS1-RELATED"/>
    <property type="match status" value="1"/>
</dbReference>
<dbReference type="InterPro" id="IPR036638">
    <property type="entry name" value="HLH_DNA-bd_sf"/>
</dbReference>
<name>F0XAZ5_GROCL</name>
<dbReference type="SMART" id="SM00353">
    <property type="entry name" value="HLH"/>
    <property type="match status" value="1"/>
</dbReference>
<dbReference type="InParanoid" id="F0XAZ5"/>